<reference evidence="2 3" key="1">
    <citation type="journal article" date="2018" name="BMC Genomics">
        <title>Genomic evidence for intraspecific hybridization in a clonal and extremely halotolerant yeast.</title>
        <authorList>
            <person name="Gostincar C."/>
            <person name="Stajich J.E."/>
            <person name="Zupancic J."/>
            <person name="Zalar P."/>
            <person name="Gunde-Cimerman N."/>
        </authorList>
    </citation>
    <scope>NUCLEOTIDE SEQUENCE [LARGE SCALE GENOMIC DNA]</scope>
    <source>
        <strain evidence="2 3">EXF-151</strain>
    </source>
</reference>
<protein>
    <submittedName>
        <fullName evidence="2">Uncharacterized protein</fullName>
    </submittedName>
</protein>
<dbReference type="AlphaFoldDB" id="A0A3M7CD42"/>
<name>A0A3M7CD42_HORWE</name>
<evidence type="ECO:0000313" key="2">
    <source>
        <dbReference type="EMBL" id="RMY49626.1"/>
    </source>
</evidence>
<comment type="caution">
    <text evidence="2">The sequence shown here is derived from an EMBL/GenBank/DDBJ whole genome shotgun (WGS) entry which is preliminary data.</text>
</comment>
<feature type="compositionally biased region" description="Basic residues" evidence="1">
    <location>
        <begin position="36"/>
        <end position="50"/>
    </location>
</feature>
<gene>
    <name evidence="2" type="ORF">D0865_07368</name>
</gene>
<evidence type="ECO:0000313" key="3">
    <source>
        <dbReference type="Proteomes" id="UP000270230"/>
    </source>
</evidence>
<organism evidence="2 3">
    <name type="scientific">Hortaea werneckii</name>
    <name type="common">Black yeast</name>
    <name type="synonym">Cladosporium werneckii</name>
    <dbReference type="NCBI Taxonomy" id="91943"/>
    <lineage>
        <taxon>Eukaryota</taxon>
        <taxon>Fungi</taxon>
        <taxon>Dikarya</taxon>
        <taxon>Ascomycota</taxon>
        <taxon>Pezizomycotina</taxon>
        <taxon>Dothideomycetes</taxon>
        <taxon>Dothideomycetidae</taxon>
        <taxon>Mycosphaerellales</taxon>
        <taxon>Teratosphaeriaceae</taxon>
        <taxon>Hortaea</taxon>
    </lineage>
</organism>
<feature type="region of interest" description="Disordered" evidence="1">
    <location>
        <begin position="36"/>
        <end position="56"/>
    </location>
</feature>
<accession>A0A3M7CD42</accession>
<proteinExistence type="predicted"/>
<evidence type="ECO:0000256" key="1">
    <source>
        <dbReference type="SAM" id="MobiDB-lite"/>
    </source>
</evidence>
<dbReference type="EMBL" id="QWIN01000578">
    <property type="protein sequence ID" value="RMY49626.1"/>
    <property type="molecule type" value="Genomic_DNA"/>
</dbReference>
<sequence length="245" mass="28425">MTSRRHPQTAQPPRAPPQCFLRLLQVVTTMISTISNRRRQPLQQHQHLRNRPCPNPTTVPFLLPRLPRRPILARNSPSLHRNLDLRRQTSATSLLPSPLQVALQARQPPCPPFRRRLNSSSQSLLATSLVGRTTSPLYRLKQDLRRAHPPLVSCPRLEVLNRLRRRRSLPAATHSLLYLLAVARRKTHQPVKDPAWQTWRSRRARQVFTVLMRLLLARLWRVHLQLLNRLEARSQTMGAAVWTIC</sequence>
<dbReference type="Proteomes" id="UP000270230">
    <property type="component" value="Unassembled WGS sequence"/>
</dbReference>